<evidence type="ECO:0000256" key="1">
    <source>
        <dbReference type="SAM" id="MobiDB-lite"/>
    </source>
</evidence>
<dbReference type="RefSeq" id="WP_175750402.1">
    <property type="nucleotide sequence ID" value="NZ_CADEPR010000001.1"/>
</dbReference>
<feature type="compositionally biased region" description="Basic and acidic residues" evidence="1">
    <location>
        <begin position="45"/>
        <end position="55"/>
    </location>
</feature>
<dbReference type="KEGG" id="bann:JFN94_27335"/>
<dbReference type="AlphaFoldDB" id="A0A7T7AJV5"/>
<gene>
    <name evidence="2" type="ORF">JFN94_27335</name>
</gene>
<evidence type="ECO:0000313" key="3">
    <source>
        <dbReference type="Proteomes" id="UP000596205"/>
    </source>
</evidence>
<dbReference type="Proteomes" id="UP000596205">
    <property type="component" value="Chromosome 2"/>
</dbReference>
<evidence type="ECO:0000313" key="2">
    <source>
        <dbReference type="EMBL" id="QQK05022.1"/>
    </source>
</evidence>
<name>A0A7T7AJV5_9BURK</name>
<protein>
    <submittedName>
        <fullName evidence="2">Uncharacterized protein</fullName>
    </submittedName>
</protein>
<dbReference type="EMBL" id="CP066770">
    <property type="protein sequence ID" value="QQK05022.1"/>
    <property type="molecule type" value="Genomic_DNA"/>
</dbReference>
<feature type="region of interest" description="Disordered" evidence="1">
    <location>
        <begin position="1"/>
        <end position="55"/>
    </location>
</feature>
<reference evidence="2 3" key="1">
    <citation type="submission" date="2020-12" db="EMBL/GenBank/DDBJ databases">
        <title>Complete genome sequence of Burkholderia anthina BJQ0011.</title>
        <authorList>
            <person name="Xu Y."/>
        </authorList>
    </citation>
    <scope>NUCLEOTIDE SEQUENCE [LARGE SCALE GENOMIC DNA]</scope>
    <source>
        <strain evidence="2 3">BJQ0011</strain>
    </source>
</reference>
<accession>A0A7T7AJV5</accession>
<sequence length="55" mass="6018">MKFLAGKAMSASRGSAREIESGSGANRKKHASRRQLPEPEINDIDAEKERISMCA</sequence>
<proteinExistence type="predicted"/>
<organism evidence="2 3">
    <name type="scientific">Burkholderia anthina</name>
    <dbReference type="NCBI Taxonomy" id="179879"/>
    <lineage>
        <taxon>Bacteria</taxon>
        <taxon>Pseudomonadati</taxon>
        <taxon>Pseudomonadota</taxon>
        <taxon>Betaproteobacteria</taxon>
        <taxon>Burkholderiales</taxon>
        <taxon>Burkholderiaceae</taxon>
        <taxon>Burkholderia</taxon>
        <taxon>Burkholderia cepacia complex</taxon>
    </lineage>
</organism>